<dbReference type="Proteomes" id="UP000216498">
    <property type="component" value="Unassembled WGS sequence"/>
</dbReference>
<dbReference type="InterPro" id="IPR015942">
    <property type="entry name" value="Asp/Glu/hydantoin_racemase"/>
</dbReference>
<dbReference type="InterPro" id="IPR033134">
    <property type="entry name" value="Asp/Glu_racemase_AS_2"/>
</dbReference>
<sequence length="91" mass="10240">MFKKYDIEVLTPSITHQNEIDSIIFDELVLDVIKDKTKERMINIIKDYQCDGVILGCTELPLLISHNTSPLPVIDTAALHAEAALNFSLQN</sequence>
<dbReference type="GO" id="GO:0047661">
    <property type="term" value="F:amino-acid racemase activity"/>
    <property type="evidence" value="ECO:0007669"/>
    <property type="project" value="InterPro"/>
</dbReference>
<dbReference type="Pfam" id="PF01177">
    <property type="entry name" value="Asp_Glu_race"/>
    <property type="match status" value="1"/>
</dbReference>
<accession>A0A265N584</accession>
<name>A0A265N584_9BACI</name>
<dbReference type="AlphaFoldDB" id="A0A265N584"/>
<dbReference type="OrthoDB" id="9803739at2"/>
<organism evidence="1 2">
    <name type="scientific">Virgibacillus indicus</name>
    <dbReference type="NCBI Taxonomy" id="2024554"/>
    <lineage>
        <taxon>Bacteria</taxon>
        <taxon>Bacillati</taxon>
        <taxon>Bacillota</taxon>
        <taxon>Bacilli</taxon>
        <taxon>Bacillales</taxon>
        <taxon>Bacillaceae</taxon>
        <taxon>Virgibacillus</taxon>
    </lineage>
</organism>
<reference evidence="1 2" key="1">
    <citation type="submission" date="2017-08" db="EMBL/GenBank/DDBJ databases">
        <title>Virgibacillus indicus sp. nov. and Virgibacillus profoundi sp. nov, two moderately halophilic bacteria isolated from marine sediment by using the Microfluidic Streak Plate.</title>
        <authorList>
            <person name="Xu B."/>
            <person name="Hu B."/>
            <person name="Wang J."/>
            <person name="Zhu Y."/>
            <person name="Huang L."/>
            <person name="Du W."/>
            <person name="Huang Y."/>
        </authorList>
    </citation>
    <scope>NUCLEOTIDE SEQUENCE [LARGE SCALE GENOMIC DNA]</scope>
    <source>
        <strain evidence="1 2">IO3-P2-C2</strain>
    </source>
</reference>
<evidence type="ECO:0000313" key="1">
    <source>
        <dbReference type="EMBL" id="OZU87190.1"/>
    </source>
</evidence>
<protein>
    <recommendedName>
        <fullName evidence="3">Aspartate racemase</fullName>
    </recommendedName>
</protein>
<evidence type="ECO:0000313" key="2">
    <source>
        <dbReference type="Proteomes" id="UP000216498"/>
    </source>
</evidence>
<dbReference type="SUPFAM" id="SSF53681">
    <property type="entry name" value="Aspartate/glutamate racemase"/>
    <property type="match status" value="1"/>
</dbReference>
<dbReference type="EMBL" id="NPMS01000013">
    <property type="protein sequence ID" value="OZU87190.1"/>
    <property type="molecule type" value="Genomic_DNA"/>
</dbReference>
<gene>
    <name evidence="1" type="ORF">CIL03_18025</name>
</gene>
<comment type="caution">
    <text evidence="1">The sequence shown here is derived from an EMBL/GenBank/DDBJ whole genome shotgun (WGS) entry which is preliminary data.</text>
</comment>
<keyword evidence="2" id="KW-1185">Reference proteome</keyword>
<evidence type="ECO:0008006" key="3">
    <source>
        <dbReference type="Google" id="ProtNLM"/>
    </source>
</evidence>
<dbReference type="Gene3D" id="3.40.50.1860">
    <property type="match status" value="1"/>
</dbReference>
<proteinExistence type="predicted"/>
<dbReference type="PROSITE" id="PS00924">
    <property type="entry name" value="ASP_GLU_RACEMASE_2"/>
    <property type="match status" value="1"/>
</dbReference>
<dbReference type="RefSeq" id="WP_094887274.1">
    <property type="nucleotide sequence ID" value="NZ_NPMS01000013.1"/>
</dbReference>
<dbReference type="InterPro" id="IPR001920">
    <property type="entry name" value="Asp/Glu_race"/>
</dbReference>